<keyword evidence="2" id="KW-1185">Reference proteome</keyword>
<reference evidence="1" key="1">
    <citation type="submission" date="2022-01" db="EMBL/GenBank/DDBJ databases">
        <authorList>
            <person name="King R."/>
        </authorList>
    </citation>
    <scope>NUCLEOTIDE SEQUENCE</scope>
</reference>
<evidence type="ECO:0000313" key="2">
    <source>
        <dbReference type="Proteomes" id="UP001153620"/>
    </source>
</evidence>
<name>A0A9N9RZV7_9DIPT</name>
<protein>
    <submittedName>
        <fullName evidence="1">Uncharacterized protein</fullName>
    </submittedName>
</protein>
<sequence length="243" mass="27886">MTIMVLATEIMLPPRRNSFGGSESTASKSPPNKSHWWFFTSKLKSADSYGGSNQHVATQKLRQSKWFNQDEERLFCAVIETGFIVELVQTNVQQNTSDEDDDFQKDTPVQSHYGVVSAEAKKNKKPTAQDIFIYTVSKLENRLKVVKLTIAELWTQGYKIRINNMNDKSKHINNEKDIKSQISYAVKHKTAFHNSLHFVDYCRYGAQLEQKKRQVSESVKWGSVGMNAGIFLLQRERSHSFSK</sequence>
<dbReference type="EMBL" id="OU895879">
    <property type="protein sequence ID" value="CAG9807239.1"/>
    <property type="molecule type" value="Genomic_DNA"/>
</dbReference>
<dbReference type="Proteomes" id="UP001153620">
    <property type="component" value="Chromosome 3"/>
</dbReference>
<reference evidence="1" key="2">
    <citation type="submission" date="2022-10" db="EMBL/GenBank/DDBJ databases">
        <authorList>
            <consortium name="ENA_rothamsted_submissions"/>
            <consortium name="culmorum"/>
            <person name="King R."/>
        </authorList>
    </citation>
    <scope>NUCLEOTIDE SEQUENCE</scope>
</reference>
<proteinExistence type="predicted"/>
<accession>A0A9N9RZV7</accession>
<dbReference type="Gene3D" id="3.90.1720.10">
    <property type="entry name" value="endopeptidase domain like (from Nostoc punctiforme)"/>
    <property type="match status" value="1"/>
</dbReference>
<evidence type="ECO:0000313" key="1">
    <source>
        <dbReference type="EMBL" id="CAG9807239.1"/>
    </source>
</evidence>
<organism evidence="1 2">
    <name type="scientific">Chironomus riparius</name>
    <dbReference type="NCBI Taxonomy" id="315576"/>
    <lineage>
        <taxon>Eukaryota</taxon>
        <taxon>Metazoa</taxon>
        <taxon>Ecdysozoa</taxon>
        <taxon>Arthropoda</taxon>
        <taxon>Hexapoda</taxon>
        <taxon>Insecta</taxon>
        <taxon>Pterygota</taxon>
        <taxon>Neoptera</taxon>
        <taxon>Endopterygota</taxon>
        <taxon>Diptera</taxon>
        <taxon>Nematocera</taxon>
        <taxon>Chironomoidea</taxon>
        <taxon>Chironomidae</taxon>
        <taxon>Chironominae</taxon>
        <taxon>Chironomus</taxon>
    </lineage>
</organism>
<gene>
    <name evidence="1" type="ORF">CHIRRI_LOCUS10088</name>
</gene>
<dbReference type="AlphaFoldDB" id="A0A9N9RZV7"/>
<dbReference type="OrthoDB" id="6357691at2759"/>